<keyword evidence="6 11" id="KW-0223">Dioxygenase</keyword>
<organism evidence="14 15">
    <name type="scientific">Salvelinus namaycush</name>
    <name type="common">Lake trout</name>
    <name type="synonym">Salmo namaycush</name>
    <dbReference type="NCBI Taxonomy" id="8040"/>
    <lineage>
        <taxon>Eukaryota</taxon>
        <taxon>Metazoa</taxon>
        <taxon>Chordata</taxon>
        <taxon>Craniata</taxon>
        <taxon>Vertebrata</taxon>
        <taxon>Euteleostomi</taxon>
        <taxon>Actinopterygii</taxon>
        <taxon>Neopterygii</taxon>
        <taxon>Teleostei</taxon>
        <taxon>Protacanthopterygii</taxon>
        <taxon>Salmoniformes</taxon>
        <taxon>Salmonidae</taxon>
        <taxon>Salmoninae</taxon>
        <taxon>Salvelinus</taxon>
    </lineage>
</organism>
<feature type="compositionally biased region" description="Acidic residues" evidence="12">
    <location>
        <begin position="462"/>
        <end position="473"/>
    </location>
</feature>
<keyword evidence="5 11" id="KW-0862">Zinc</keyword>
<keyword evidence="8 11" id="KW-0408">Iron</keyword>
<comment type="cofactor">
    <cofactor evidence="11">
        <name>Fe(2+)</name>
        <dbReference type="ChEBI" id="CHEBI:29033"/>
    </cofactor>
    <text evidence="11">Binds 1 Fe(2+) ion per subunit.</text>
</comment>
<sequence length="514" mass="56294">MYCCLTLLQVCTLTKEDNRAVRNIPEDEQLHVLPLYKISQRDEFGRADGQWDKIQTGALQVLSAFPREVRLLAEPVKSARKRKQEAKLKAQADKQAAAQDRKPGQSPLTPGKVKTESTNKGSKSTSSVDQSSSFKAEPQSFYSSFTPGSVGAYAPESNSPSPYHHSTPTYPTPPGRSTPGMEALSTQYGYRGPLGAQCNGSPLHYKTMGEAVNGYSPGLIRKQLANTERCGTPGDYPPRTFKMEPNEVHCSPLVRPLHGHSTPPPSSSSSFSAPLPYPEGLHSRLNGLPRAAEEIGDGVKGHGGHDLPHCAPHLPHCAPHPPHLPLQATPPLFPNPEEVKQEQEEVWSDSEHNFLDSDIGGVAVAPSHGSILIECARRELHATTPILRPDRSHPTRISLVFYQHKSLNEPDHGLHMWEAKMARREREREEEAERLGMGLDLEEVSPVKGKGKRGKGAGAESVEPEEEVEEEGPEEKKGVLKVPTRQAVTVARDGVVTVSPYALTQVTGPYNRWT</sequence>
<comment type="subcellular location">
    <subcellularLocation>
        <location evidence="1">Chromosome</location>
    </subcellularLocation>
</comment>
<gene>
    <name evidence="15" type="primary">LOC120017834</name>
</gene>
<evidence type="ECO:0000256" key="2">
    <source>
        <dbReference type="ARBA" id="ARBA00007502"/>
    </source>
</evidence>
<evidence type="ECO:0000256" key="9">
    <source>
        <dbReference type="ARBA" id="ARBA00047840"/>
    </source>
</evidence>
<keyword evidence="7 11" id="KW-0560">Oxidoreductase</keyword>
<evidence type="ECO:0000256" key="12">
    <source>
        <dbReference type="SAM" id="MobiDB-lite"/>
    </source>
</evidence>
<feature type="region of interest" description="Disordered" evidence="12">
    <location>
        <begin position="153"/>
        <end position="182"/>
    </location>
</feature>
<reference evidence="15" key="1">
    <citation type="submission" date="2025-08" db="UniProtKB">
        <authorList>
            <consortium name="RefSeq"/>
        </authorList>
    </citation>
    <scope>IDENTIFICATION</scope>
    <source>
        <tissue evidence="15">White muscle</tissue>
    </source>
</reference>
<comment type="catalytic activity">
    <reaction evidence="9 11">
        <text>a 5-formyl-2'-deoxycytidine in DNA + 2-oxoglutarate + O2 = a 5-carboxyl-2'-deoxycytidine in DNA + succinate + CO2 + H(+)</text>
        <dbReference type="Rhea" id="RHEA:53832"/>
        <dbReference type="Rhea" id="RHEA-COMP:13656"/>
        <dbReference type="Rhea" id="RHEA-COMP:13657"/>
        <dbReference type="ChEBI" id="CHEBI:15378"/>
        <dbReference type="ChEBI" id="CHEBI:15379"/>
        <dbReference type="ChEBI" id="CHEBI:16526"/>
        <dbReference type="ChEBI" id="CHEBI:16810"/>
        <dbReference type="ChEBI" id="CHEBI:30031"/>
        <dbReference type="ChEBI" id="CHEBI:137731"/>
        <dbReference type="ChEBI" id="CHEBI:137732"/>
        <dbReference type="EC" id="1.14.11.80"/>
    </reaction>
</comment>
<dbReference type="GO" id="GO:0005694">
    <property type="term" value="C:chromosome"/>
    <property type="evidence" value="ECO:0007669"/>
    <property type="project" value="UniProtKB-SubCell"/>
</dbReference>
<feature type="region of interest" description="Disordered" evidence="12">
    <location>
        <begin position="446"/>
        <end position="480"/>
    </location>
</feature>
<dbReference type="GO" id="GO:0045944">
    <property type="term" value="P:positive regulation of transcription by RNA polymerase II"/>
    <property type="evidence" value="ECO:0007669"/>
    <property type="project" value="TreeGrafter"/>
</dbReference>
<protein>
    <recommendedName>
        <fullName evidence="11">Methylcytosine dioxygenase TET</fullName>
        <ecNumber evidence="11">1.14.11.80</ecNumber>
    </recommendedName>
</protein>
<dbReference type="GO" id="GO:0008270">
    <property type="term" value="F:zinc ion binding"/>
    <property type="evidence" value="ECO:0007669"/>
    <property type="project" value="UniProtKB-UniRule"/>
</dbReference>
<evidence type="ECO:0000256" key="7">
    <source>
        <dbReference type="ARBA" id="ARBA00023002"/>
    </source>
</evidence>
<evidence type="ECO:0000256" key="3">
    <source>
        <dbReference type="ARBA" id="ARBA00022454"/>
    </source>
</evidence>
<evidence type="ECO:0000256" key="1">
    <source>
        <dbReference type="ARBA" id="ARBA00004286"/>
    </source>
</evidence>
<comment type="cofactor">
    <cofactor evidence="11">
        <name>Zn(2+)</name>
        <dbReference type="ChEBI" id="CHEBI:29105"/>
    </cofactor>
    <text evidence="11">The zinc ions have a structural role.</text>
</comment>
<evidence type="ECO:0000259" key="13">
    <source>
        <dbReference type="SMART" id="SM01333"/>
    </source>
</evidence>
<dbReference type="Pfam" id="PF12851">
    <property type="entry name" value="Tet_JBP"/>
    <property type="match status" value="1"/>
</dbReference>
<evidence type="ECO:0000256" key="10">
    <source>
        <dbReference type="ARBA" id="ARBA00049431"/>
    </source>
</evidence>
<dbReference type="SMART" id="SM01333">
    <property type="entry name" value="Tet_JBP"/>
    <property type="match status" value="1"/>
</dbReference>
<dbReference type="PANTHER" id="PTHR23358">
    <property type="entry name" value="METHYLCYTOSINE DIOXYGENASE TET"/>
    <property type="match status" value="1"/>
</dbReference>
<dbReference type="GO" id="GO:0141166">
    <property type="term" value="P:chromosomal 5-methylcytosine DNA demethylation pathway"/>
    <property type="evidence" value="ECO:0007669"/>
    <property type="project" value="UniProtKB-UniRule"/>
</dbReference>
<dbReference type="InterPro" id="IPR046942">
    <property type="entry name" value="TET_oxygenase"/>
</dbReference>
<dbReference type="GO" id="GO:0070579">
    <property type="term" value="F:DNA 5-methylcytosine dioxygenase activity"/>
    <property type="evidence" value="ECO:0007669"/>
    <property type="project" value="UniProtKB-UniRule"/>
</dbReference>
<dbReference type="InterPro" id="IPR040175">
    <property type="entry name" value="TET1/2/3"/>
</dbReference>
<evidence type="ECO:0000256" key="4">
    <source>
        <dbReference type="ARBA" id="ARBA00022723"/>
    </source>
</evidence>
<dbReference type="GeneID" id="120017834"/>
<dbReference type="KEGG" id="snh:120017834"/>
<dbReference type="Proteomes" id="UP000808372">
    <property type="component" value="Chromosome 22"/>
</dbReference>
<evidence type="ECO:0000256" key="5">
    <source>
        <dbReference type="ARBA" id="ARBA00022833"/>
    </source>
</evidence>
<dbReference type="PANTHER" id="PTHR23358:SF2">
    <property type="entry name" value="METHYLCYTOSINE DIOXYGENASE TET1"/>
    <property type="match status" value="1"/>
</dbReference>
<dbReference type="AlphaFoldDB" id="A0A8U0P2D0"/>
<feature type="region of interest" description="Disordered" evidence="12">
    <location>
        <begin position="76"/>
        <end position="139"/>
    </location>
</feature>
<comment type="catalytic activity">
    <reaction evidence="10 11">
        <text>a 5-hydroxymethyl-2'-deoxycytidine in DNA + 2-oxoglutarate + O2 = a 5-formyl-2'-deoxycytidine in DNA + succinate + CO2 + H2O</text>
        <dbReference type="Rhea" id="RHEA:53828"/>
        <dbReference type="Rhea" id="RHEA-COMP:13315"/>
        <dbReference type="Rhea" id="RHEA-COMP:13656"/>
        <dbReference type="ChEBI" id="CHEBI:15377"/>
        <dbReference type="ChEBI" id="CHEBI:15379"/>
        <dbReference type="ChEBI" id="CHEBI:16526"/>
        <dbReference type="ChEBI" id="CHEBI:16810"/>
        <dbReference type="ChEBI" id="CHEBI:30031"/>
        <dbReference type="ChEBI" id="CHEBI:136731"/>
        <dbReference type="ChEBI" id="CHEBI:137731"/>
        <dbReference type="EC" id="1.14.11.80"/>
    </reaction>
</comment>
<proteinExistence type="inferred from homology"/>
<comment type="similarity">
    <text evidence="2 11">Belongs to the TET family.</text>
</comment>
<name>A0A8U0P2D0_SALNM</name>
<feature type="compositionally biased region" description="Low complexity" evidence="12">
    <location>
        <begin position="122"/>
        <end position="133"/>
    </location>
</feature>
<evidence type="ECO:0000313" key="15">
    <source>
        <dbReference type="RefSeq" id="XP_038816727.1"/>
    </source>
</evidence>
<keyword evidence="3" id="KW-0158">Chromosome</keyword>
<keyword evidence="4 11" id="KW-0479">Metal-binding</keyword>
<evidence type="ECO:0000313" key="14">
    <source>
        <dbReference type="Proteomes" id="UP000808372"/>
    </source>
</evidence>
<dbReference type="EC" id="1.14.11.80" evidence="11"/>
<dbReference type="GO" id="GO:0005634">
    <property type="term" value="C:nucleus"/>
    <property type="evidence" value="ECO:0007669"/>
    <property type="project" value="UniProtKB-UniRule"/>
</dbReference>
<keyword evidence="14" id="KW-1185">Reference proteome</keyword>
<dbReference type="RefSeq" id="XP_038816727.1">
    <property type="nucleotide sequence ID" value="XM_038960799.1"/>
</dbReference>
<evidence type="ECO:0000256" key="8">
    <source>
        <dbReference type="ARBA" id="ARBA00023004"/>
    </source>
</evidence>
<feature type="compositionally biased region" description="Low complexity" evidence="12">
    <location>
        <begin position="159"/>
        <end position="169"/>
    </location>
</feature>
<feature type="domain" description="Methylcytosine dioxygenase TET1-3 oxygenase" evidence="13">
    <location>
        <begin position="1"/>
        <end position="405"/>
    </location>
</feature>
<evidence type="ECO:0000256" key="11">
    <source>
        <dbReference type="RuleBase" id="RU367064"/>
    </source>
</evidence>
<dbReference type="InterPro" id="IPR024779">
    <property type="entry name" value="2OGFeDO_JBP1/TET_oxygenase_dom"/>
</dbReference>
<comment type="function">
    <text evidence="11">Dioxygenase that catalyzes the conversion of the modified genomic base 5-methylcytosine (5mC) into 5-hydroxymethylcytosine (5hmC) and plays a key role in epigenetic chromatin reprogramming during embryonic development.</text>
</comment>
<comment type="catalytic activity">
    <reaction evidence="11">
        <text>a 5-methyl-2'-deoxycytidine in DNA + 2-oxoglutarate + O2 = a 5-hydroxymethyl-2'-deoxycytidine in DNA + succinate + CO2</text>
        <dbReference type="Rhea" id="RHEA:52636"/>
        <dbReference type="Rhea" id="RHEA-COMP:11370"/>
        <dbReference type="Rhea" id="RHEA-COMP:13315"/>
        <dbReference type="ChEBI" id="CHEBI:15379"/>
        <dbReference type="ChEBI" id="CHEBI:16526"/>
        <dbReference type="ChEBI" id="CHEBI:16810"/>
        <dbReference type="ChEBI" id="CHEBI:30031"/>
        <dbReference type="ChEBI" id="CHEBI:85454"/>
        <dbReference type="ChEBI" id="CHEBI:136731"/>
        <dbReference type="EC" id="1.14.11.80"/>
    </reaction>
</comment>
<accession>A0A8U0P2D0</accession>
<evidence type="ECO:0000256" key="6">
    <source>
        <dbReference type="ARBA" id="ARBA00022964"/>
    </source>
</evidence>
<dbReference type="GO" id="GO:0040029">
    <property type="term" value="P:epigenetic regulation of gene expression"/>
    <property type="evidence" value="ECO:0007669"/>
    <property type="project" value="InterPro"/>
</dbReference>